<dbReference type="AlphaFoldDB" id="A0ABD1MN78"/>
<protein>
    <submittedName>
        <fullName evidence="1">Uncharacterized protein</fullName>
    </submittedName>
</protein>
<dbReference type="EMBL" id="JBGMDY010000004">
    <property type="protein sequence ID" value="KAL2337256.1"/>
    <property type="molecule type" value="Genomic_DNA"/>
</dbReference>
<keyword evidence="2" id="KW-1185">Reference proteome</keyword>
<sequence>MNLSVQIFQKEDFLFLFLFFYEKEKIQMNFNEISKMEGTLGASFVDERHVKWPPCS</sequence>
<accession>A0ABD1MN78</accession>
<proteinExistence type="predicted"/>
<evidence type="ECO:0000313" key="1">
    <source>
        <dbReference type="EMBL" id="KAL2337256.1"/>
    </source>
</evidence>
<gene>
    <name evidence="1" type="ORF">Fmac_011702</name>
</gene>
<dbReference type="Proteomes" id="UP001603857">
    <property type="component" value="Unassembled WGS sequence"/>
</dbReference>
<reference evidence="1 2" key="1">
    <citation type="submission" date="2024-08" db="EMBL/GenBank/DDBJ databases">
        <title>Insights into the chromosomal genome structure of Flemingia macrophylla.</title>
        <authorList>
            <person name="Ding Y."/>
            <person name="Zhao Y."/>
            <person name="Bi W."/>
            <person name="Wu M."/>
            <person name="Zhao G."/>
            <person name="Gong Y."/>
            <person name="Li W."/>
            <person name="Zhang P."/>
        </authorList>
    </citation>
    <scope>NUCLEOTIDE SEQUENCE [LARGE SCALE GENOMIC DNA]</scope>
    <source>
        <strain evidence="1">DYQJB</strain>
        <tissue evidence="1">Leaf</tissue>
    </source>
</reference>
<organism evidence="1 2">
    <name type="scientific">Flemingia macrophylla</name>
    <dbReference type="NCBI Taxonomy" id="520843"/>
    <lineage>
        <taxon>Eukaryota</taxon>
        <taxon>Viridiplantae</taxon>
        <taxon>Streptophyta</taxon>
        <taxon>Embryophyta</taxon>
        <taxon>Tracheophyta</taxon>
        <taxon>Spermatophyta</taxon>
        <taxon>Magnoliopsida</taxon>
        <taxon>eudicotyledons</taxon>
        <taxon>Gunneridae</taxon>
        <taxon>Pentapetalae</taxon>
        <taxon>rosids</taxon>
        <taxon>fabids</taxon>
        <taxon>Fabales</taxon>
        <taxon>Fabaceae</taxon>
        <taxon>Papilionoideae</taxon>
        <taxon>50 kb inversion clade</taxon>
        <taxon>NPAAA clade</taxon>
        <taxon>indigoferoid/millettioid clade</taxon>
        <taxon>Phaseoleae</taxon>
        <taxon>Flemingia</taxon>
    </lineage>
</organism>
<evidence type="ECO:0000313" key="2">
    <source>
        <dbReference type="Proteomes" id="UP001603857"/>
    </source>
</evidence>
<comment type="caution">
    <text evidence="1">The sequence shown here is derived from an EMBL/GenBank/DDBJ whole genome shotgun (WGS) entry which is preliminary data.</text>
</comment>
<name>A0ABD1MN78_9FABA</name>